<gene>
    <name evidence="1" type="ORF">DFH05DRAFT_1529390</name>
</gene>
<dbReference type="EMBL" id="JANVFU010000015">
    <property type="protein sequence ID" value="KAJ3740104.1"/>
    <property type="molecule type" value="Genomic_DNA"/>
</dbReference>
<evidence type="ECO:0000313" key="1">
    <source>
        <dbReference type="EMBL" id="KAJ3740104.1"/>
    </source>
</evidence>
<sequence>MSYPPTTLYNLRPTMPIPRTPLAPHFNGWYIEDVLQQIILHATAAGETDQNQMVKYIVMYSSDQVKETIRYMPFFNADNPNASWETAKEVLKRLYGTRDKPTEYTEEELKEFCRDCAAKSSFNKLKDLEKYYRDFIAVATSLLSKEQITENKYSYYFVLGLPHSMKEWFLSAAPEGKRTRENPPTVMQSFDIIKTRFDKQSLIYEDWRKAESEQAKSVFDERGNRVIAPAISQYVNVLDEAVGHVPPNPRVFPPIFPPIASDNTPSVTSNTINDLAKQLQALTLAMNTMQEQVVEGQPGTVDVAHTIAASRLSDNSVYSRTVMLLLCTVNYKGSVVLGTL</sequence>
<keyword evidence="2" id="KW-1185">Reference proteome</keyword>
<name>A0A9W8NSQ7_9AGAR</name>
<protein>
    <recommendedName>
        <fullName evidence="3">Retrotransposon gag domain-containing protein</fullName>
    </recommendedName>
</protein>
<accession>A0A9W8NSQ7</accession>
<dbReference type="Proteomes" id="UP001142393">
    <property type="component" value="Unassembled WGS sequence"/>
</dbReference>
<organism evidence="1 2">
    <name type="scientific">Lentinula detonsa</name>
    <dbReference type="NCBI Taxonomy" id="2804962"/>
    <lineage>
        <taxon>Eukaryota</taxon>
        <taxon>Fungi</taxon>
        <taxon>Dikarya</taxon>
        <taxon>Basidiomycota</taxon>
        <taxon>Agaricomycotina</taxon>
        <taxon>Agaricomycetes</taxon>
        <taxon>Agaricomycetidae</taxon>
        <taxon>Agaricales</taxon>
        <taxon>Marasmiineae</taxon>
        <taxon>Omphalotaceae</taxon>
        <taxon>Lentinula</taxon>
    </lineage>
</organism>
<reference evidence="1 2" key="1">
    <citation type="journal article" date="2023" name="Proc. Natl. Acad. Sci. U.S.A.">
        <title>A global phylogenomic analysis of the shiitake genus Lentinula.</title>
        <authorList>
            <person name="Sierra-Patev S."/>
            <person name="Min B."/>
            <person name="Naranjo-Ortiz M."/>
            <person name="Looney B."/>
            <person name="Konkel Z."/>
            <person name="Slot J.C."/>
            <person name="Sakamoto Y."/>
            <person name="Steenwyk J.L."/>
            <person name="Rokas A."/>
            <person name="Carro J."/>
            <person name="Camarero S."/>
            <person name="Ferreira P."/>
            <person name="Molpeceres G."/>
            <person name="Ruiz-Duenas F.J."/>
            <person name="Serrano A."/>
            <person name="Henrissat B."/>
            <person name="Drula E."/>
            <person name="Hughes K.W."/>
            <person name="Mata J.L."/>
            <person name="Ishikawa N.K."/>
            <person name="Vargas-Isla R."/>
            <person name="Ushijima S."/>
            <person name="Smith C.A."/>
            <person name="Donoghue J."/>
            <person name="Ahrendt S."/>
            <person name="Andreopoulos W."/>
            <person name="He G."/>
            <person name="LaButti K."/>
            <person name="Lipzen A."/>
            <person name="Ng V."/>
            <person name="Riley R."/>
            <person name="Sandor L."/>
            <person name="Barry K."/>
            <person name="Martinez A.T."/>
            <person name="Xiao Y."/>
            <person name="Gibbons J.G."/>
            <person name="Terashima K."/>
            <person name="Grigoriev I.V."/>
            <person name="Hibbett D."/>
        </authorList>
    </citation>
    <scope>NUCLEOTIDE SEQUENCE [LARGE SCALE GENOMIC DNA]</scope>
    <source>
        <strain evidence="1 2">TFB7810</strain>
    </source>
</reference>
<evidence type="ECO:0008006" key="3">
    <source>
        <dbReference type="Google" id="ProtNLM"/>
    </source>
</evidence>
<comment type="caution">
    <text evidence="1">The sequence shown here is derived from an EMBL/GenBank/DDBJ whole genome shotgun (WGS) entry which is preliminary data.</text>
</comment>
<dbReference type="AlphaFoldDB" id="A0A9W8NSQ7"/>
<proteinExistence type="predicted"/>
<evidence type="ECO:0000313" key="2">
    <source>
        <dbReference type="Proteomes" id="UP001142393"/>
    </source>
</evidence>